<dbReference type="Proteomes" id="UP001359559">
    <property type="component" value="Unassembled WGS sequence"/>
</dbReference>
<dbReference type="EMBL" id="JAYKXN010000003">
    <property type="protein sequence ID" value="KAK7301918.1"/>
    <property type="molecule type" value="Genomic_DNA"/>
</dbReference>
<comment type="caution">
    <text evidence="1">The sequence shown here is derived from an EMBL/GenBank/DDBJ whole genome shotgun (WGS) entry which is preliminary data.</text>
</comment>
<keyword evidence="2" id="KW-1185">Reference proteome</keyword>
<organism evidence="1 2">
    <name type="scientific">Clitoria ternatea</name>
    <name type="common">Butterfly pea</name>
    <dbReference type="NCBI Taxonomy" id="43366"/>
    <lineage>
        <taxon>Eukaryota</taxon>
        <taxon>Viridiplantae</taxon>
        <taxon>Streptophyta</taxon>
        <taxon>Embryophyta</taxon>
        <taxon>Tracheophyta</taxon>
        <taxon>Spermatophyta</taxon>
        <taxon>Magnoliopsida</taxon>
        <taxon>eudicotyledons</taxon>
        <taxon>Gunneridae</taxon>
        <taxon>Pentapetalae</taxon>
        <taxon>rosids</taxon>
        <taxon>fabids</taxon>
        <taxon>Fabales</taxon>
        <taxon>Fabaceae</taxon>
        <taxon>Papilionoideae</taxon>
        <taxon>50 kb inversion clade</taxon>
        <taxon>NPAAA clade</taxon>
        <taxon>indigoferoid/millettioid clade</taxon>
        <taxon>Phaseoleae</taxon>
        <taxon>Clitoria</taxon>
    </lineage>
</organism>
<evidence type="ECO:0000313" key="1">
    <source>
        <dbReference type="EMBL" id="KAK7301918.1"/>
    </source>
</evidence>
<sequence length="256" mass="28743">MHLKHLFRAVFRVLLVKTNFKSYADDTETEDASVSGQEDLNDLYDILEWAKFYNFKFILHCHFRIEYQRKVAEELGSPQVPKSTPPVAGIATRRLLVGLSSQKSAVAAAAEPKEIETVPFPSTSANENGNPYTPTKETIMEESFQVTCGRCKEECRKIQRRMHGQSPSITLIQELISDNNKKEELIETIEGGHNTLSSSLVIKDVRESSVGNKDIELEDTGTADGSSKLEGCIRMYNLISQTCYAERPFVFGKRSA</sequence>
<proteinExistence type="predicted"/>
<name>A0AAN9JQ30_CLITE</name>
<evidence type="ECO:0000313" key="2">
    <source>
        <dbReference type="Proteomes" id="UP001359559"/>
    </source>
</evidence>
<reference evidence="1 2" key="1">
    <citation type="submission" date="2024-01" db="EMBL/GenBank/DDBJ databases">
        <title>The genomes of 5 underutilized Papilionoideae crops provide insights into root nodulation and disease resistance.</title>
        <authorList>
            <person name="Yuan L."/>
        </authorList>
    </citation>
    <scope>NUCLEOTIDE SEQUENCE [LARGE SCALE GENOMIC DNA]</scope>
    <source>
        <strain evidence="1">LY-2023</strain>
        <tissue evidence="1">Leaf</tissue>
    </source>
</reference>
<gene>
    <name evidence="1" type="ORF">RJT34_12795</name>
</gene>
<accession>A0AAN9JQ30</accession>
<protein>
    <submittedName>
        <fullName evidence="1">Uncharacterized protein</fullName>
    </submittedName>
</protein>
<dbReference type="AlphaFoldDB" id="A0AAN9JQ30"/>